<keyword evidence="7 16" id="KW-0812">Transmembrane</keyword>
<dbReference type="SUPFAM" id="SSF55781">
    <property type="entry name" value="GAF domain-like"/>
    <property type="match status" value="1"/>
</dbReference>
<evidence type="ECO:0000256" key="16">
    <source>
        <dbReference type="SAM" id="Phobius"/>
    </source>
</evidence>
<dbReference type="PANTHER" id="PTHR45339:SF1">
    <property type="entry name" value="HYBRID SIGNAL TRANSDUCTION HISTIDINE KINASE J"/>
    <property type="match status" value="1"/>
</dbReference>
<dbReference type="Pfam" id="PF00072">
    <property type="entry name" value="Response_reg"/>
    <property type="match status" value="1"/>
</dbReference>
<evidence type="ECO:0000259" key="19">
    <source>
        <dbReference type="PROSITE" id="PS50894"/>
    </source>
</evidence>
<protein>
    <recommendedName>
        <fullName evidence="3">histidine kinase</fullName>
        <ecNumber evidence="3">2.7.13.3</ecNumber>
    </recommendedName>
</protein>
<evidence type="ECO:0000256" key="1">
    <source>
        <dbReference type="ARBA" id="ARBA00000085"/>
    </source>
</evidence>
<dbReference type="RefSeq" id="WP_209288152.1">
    <property type="nucleotide sequence ID" value="NZ_JACVEW010000020.1"/>
</dbReference>
<evidence type="ECO:0000256" key="12">
    <source>
        <dbReference type="ARBA" id="ARBA00023012"/>
    </source>
</evidence>
<dbReference type="InterPro" id="IPR036097">
    <property type="entry name" value="HisK_dim/P_sf"/>
</dbReference>
<dbReference type="SUPFAM" id="SSF55874">
    <property type="entry name" value="ATPase domain of HSP90 chaperone/DNA topoisomerase II/histidine kinase"/>
    <property type="match status" value="1"/>
</dbReference>
<dbReference type="Gene3D" id="1.10.287.130">
    <property type="match status" value="1"/>
</dbReference>
<evidence type="ECO:0000256" key="3">
    <source>
        <dbReference type="ARBA" id="ARBA00012438"/>
    </source>
</evidence>
<evidence type="ECO:0000256" key="15">
    <source>
        <dbReference type="PROSITE-ProRule" id="PRU00169"/>
    </source>
</evidence>
<dbReference type="InterPro" id="IPR003661">
    <property type="entry name" value="HisK_dim/P_dom"/>
</dbReference>
<dbReference type="SMART" id="SM00387">
    <property type="entry name" value="HATPase_c"/>
    <property type="match status" value="1"/>
</dbReference>
<evidence type="ECO:0000256" key="14">
    <source>
        <dbReference type="PROSITE-ProRule" id="PRU00110"/>
    </source>
</evidence>
<dbReference type="InterPro" id="IPR004358">
    <property type="entry name" value="Sig_transdc_His_kin-like_C"/>
</dbReference>
<keyword evidence="21" id="KW-1185">Reference proteome</keyword>
<dbReference type="Gene3D" id="3.30.450.40">
    <property type="match status" value="1"/>
</dbReference>
<name>A0ABS3ZCW1_9GAMM</name>
<evidence type="ECO:0000256" key="4">
    <source>
        <dbReference type="ARBA" id="ARBA00022475"/>
    </source>
</evidence>
<dbReference type="PROSITE" id="PS50110">
    <property type="entry name" value="RESPONSE_REGULATORY"/>
    <property type="match status" value="1"/>
</dbReference>
<dbReference type="Gene3D" id="3.30.565.10">
    <property type="entry name" value="Histidine kinase-like ATPase, C-terminal domain"/>
    <property type="match status" value="1"/>
</dbReference>
<dbReference type="SUPFAM" id="SSF47384">
    <property type="entry name" value="Homodimeric domain of signal transducing histidine kinase"/>
    <property type="match status" value="1"/>
</dbReference>
<evidence type="ECO:0000256" key="5">
    <source>
        <dbReference type="ARBA" id="ARBA00022553"/>
    </source>
</evidence>
<keyword evidence="12" id="KW-0902">Two-component regulatory system</keyword>
<dbReference type="InterPro" id="IPR036641">
    <property type="entry name" value="HPT_dom_sf"/>
</dbReference>
<keyword evidence="8" id="KW-0547">Nucleotide-binding</keyword>
<dbReference type="SMART" id="SM00065">
    <property type="entry name" value="GAF"/>
    <property type="match status" value="1"/>
</dbReference>
<dbReference type="InterPro" id="IPR008207">
    <property type="entry name" value="Sig_transdc_His_kin_Hpt_dom"/>
</dbReference>
<dbReference type="Pfam" id="PF01627">
    <property type="entry name" value="Hpt"/>
    <property type="match status" value="1"/>
</dbReference>
<organism evidence="20 21">
    <name type="scientific">Marinobacterium alkalitolerans</name>
    <dbReference type="NCBI Taxonomy" id="1542925"/>
    <lineage>
        <taxon>Bacteria</taxon>
        <taxon>Pseudomonadati</taxon>
        <taxon>Pseudomonadota</taxon>
        <taxon>Gammaproteobacteria</taxon>
        <taxon>Oceanospirillales</taxon>
        <taxon>Oceanospirillaceae</taxon>
        <taxon>Marinobacterium</taxon>
    </lineage>
</organism>
<keyword evidence="10" id="KW-0067">ATP-binding</keyword>
<evidence type="ECO:0000256" key="6">
    <source>
        <dbReference type="ARBA" id="ARBA00022679"/>
    </source>
</evidence>
<dbReference type="EC" id="2.7.13.3" evidence="3"/>
<evidence type="ECO:0000256" key="11">
    <source>
        <dbReference type="ARBA" id="ARBA00022989"/>
    </source>
</evidence>
<evidence type="ECO:0000256" key="8">
    <source>
        <dbReference type="ARBA" id="ARBA00022741"/>
    </source>
</evidence>
<dbReference type="InterPro" id="IPR005467">
    <property type="entry name" value="His_kinase_dom"/>
</dbReference>
<dbReference type="InterPro" id="IPR003018">
    <property type="entry name" value="GAF"/>
</dbReference>
<dbReference type="InterPro" id="IPR001789">
    <property type="entry name" value="Sig_transdc_resp-reg_receiver"/>
</dbReference>
<dbReference type="PROSITE" id="PS50109">
    <property type="entry name" value="HIS_KIN"/>
    <property type="match status" value="1"/>
</dbReference>
<evidence type="ECO:0000256" key="13">
    <source>
        <dbReference type="ARBA" id="ARBA00023136"/>
    </source>
</evidence>
<dbReference type="Proteomes" id="UP000810171">
    <property type="component" value="Unassembled WGS sequence"/>
</dbReference>
<keyword evidence="6" id="KW-0808">Transferase</keyword>
<dbReference type="Pfam" id="PF00512">
    <property type="entry name" value="HisKA"/>
    <property type="match status" value="1"/>
</dbReference>
<keyword evidence="5 15" id="KW-0597">Phosphoprotein</keyword>
<comment type="subcellular location">
    <subcellularLocation>
        <location evidence="2">Cell membrane</location>
        <topology evidence="2">Multi-pass membrane protein</topology>
    </subcellularLocation>
</comment>
<evidence type="ECO:0000256" key="9">
    <source>
        <dbReference type="ARBA" id="ARBA00022777"/>
    </source>
</evidence>
<dbReference type="CDD" id="cd00082">
    <property type="entry name" value="HisKA"/>
    <property type="match status" value="1"/>
</dbReference>
<keyword evidence="11 16" id="KW-1133">Transmembrane helix</keyword>
<dbReference type="SUPFAM" id="SSF52172">
    <property type="entry name" value="CheY-like"/>
    <property type="match status" value="1"/>
</dbReference>
<reference evidence="20 21" key="1">
    <citation type="submission" date="2020-09" db="EMBL/GenBank/DDBJ databases">
        <authorList>
            <person name="Tanuku N.R.S."/>
        </authorList>
    </citation>
    <scope>NUCLEOTIDE SEQUENCE [LARGE SCALE GENOMIC DNA]</scope>
    <source>
        <strain evidence="20 21">AK62</strain>
    </source>
</reference>
<evidence type="ECO:0000256" key="2">
    <source>
        <dbReference type="ARBA" id="ARBA00004651"/>
    </source>
</evidence>
<dbReference type="Gene3D" id="3.40.50.2300">
    <property type="match status" value="1"/>
</dbReference>
<gene>
    <name evidence="20" type="ORF">H9C73_12430</name>
</gene>
<sequence>MILDWEHWDTVAILATSVVAALATGFAFIKTRYHLHQSRRQQQVLSAVSHVNNNFLLYKDPRRRFGELLEVLKSLTGSPMGLISERMEHEDGTPYMRCYAITNLAWDEASRRLYEDNIDQGIDFNNLDNLFGQALTTGNVIIANHDTLKLRPGKAPKGHPEIESFIGIPLKFRGEVLGMFALANSPQEYSQEFVDWLSPLTNTITGILYAFRIERAQREASRRMLEALKETEEANQVKSDFLATMSHEIRTPLNAVVGMLDSLASTTALTPLQKDYIQTADNAADTLLSLINDVLDFSKIEAGQLTLEQKPVNLCEQVQMVMTLAASTPAAEGIDLYIDADPETPLEVIGDPVRLRQIMHNLIGNAVKFTHEGHVTASLAPIKDASNRQTGIRLSIEDTGIGIAASNQAIIFNAFRQADHSSTREYQGTGLGLAITRHLVDAMDGEVEVASHLGRGSRFTLNLPLQAHGSATLDSGLEALPLGQCKVLCVTNSHQLYENLYRLLSQHTECVDCHFKPLIEDDSAGSYNLLLVDDRRYPLDTQSLRTWIQQQSGQGEVIALSNRDLSELFIPVSVQIPHPVSALELINALTALYRPELMPPPSLPKAEPAAPVTPITDGLNILIAEDNPINHKMMQILMDRAGADYRICADGRQVLSALEEDPDYDVILMDVHMPHLDGFDTTRAIRRLDAPLNQIPIIAVTADALAGDREKCLEAGMNDYLAKPIRLTELQRVIARTLASRFIQEDMNNGVEPELTVVDFDPDRLTTDLGGVENAIVLINEFANSLHSELALIKQSMEQEDSDQASALAHRLKGSARSLQCQKLAHQLEVLEQQTRSAHFDPARLTLQQLEQDLPALELRLLHFCSQNLNRDF</sequence>
<dbReference type="PRINTS" id="PR00344">
    <property type="entry name" value="BCTRLSENSOR"/>
</dbReference>
<keyword evidence="4" id="KW-1003">Cell membrane</keyword>
<feature type="transmembrane region" description="Helical" evidence="16">
    <location>
        <begin position="12"/>
        <end position="29"/>
    </location>
</feature>
<feature type="domain" description="HPt" evidence="19">
    <location>
        <begin position="771"/>
        <end position="872"/>
    </location>
</feature>
<evidence type="ECO:0000313" key="21">
    <source>
        <dbReference type="Proteomes" id="UP000810171"/>
    </source>
</evidence>
<dbReference type="SUPFAM" id="SSF47226">
    <property type="entry name" value="Histidine-containing phosphotransfer domain, HPT domain"/>
    <property type="match status" value="1"/>
</dbReference>
<keyword evidence="9" id="KW-0418">Kinase</keyword>
<evidence type="ECO:0000259" key="18">
    <source>
        <dbReference type="PROSITE" id="PS50110"/>
    </source>
</evidence>
<dbReference type="PANTHER" id="PTHR45339">
    <property type="entry name" value="HYBRID SIGNAL TRANSDUCTION HISTIDINE KINASE J"/>
    <property type="match status" value="1"/>
</dbReference>
<keyword evidence="13 16" id="KW-0472">Membrane</keyword>
<feature type="domain" description="Histidine kinase" evidence="17">
    <location>
        <begin position="244"/>
        <end position="467"/>
    </location>
</feature>
<dbReference type="Pfam" id="PF02518">
    <property type="entry name" value="HATPase_c"/>
    <property type="match status" value="1"/>
</dbReference>
<evidence type="ECO:0000256" key="10">
    <source>
        <dbReference type="ARBA" id="ARBA00022840"/>
    </source>
</evidence>
<dbReference type="SMART" id="SM00388">
    <property type="entry name" value="HisKA"/>
    <property type="match status" value="1"/>
</dbReference>
<comment type="catalytic activity">
    <reaction evidence="1">
        <text>ATP + protein L-histidine = ADP + protein N-phospho-L-histidine.</text>
        <dbReference type="EC" id="2.7.13.3"/>
    </reaction>
</comment>
<feature type="modified residue" description="4-aspartylphosphate" evidence="15">
    <location>
        <position position="670"/>
    </location>
</feature>
<dbReference type="Gene3D" id="1.20.120.160">
    <property type="entry name" value="HPT domain"/>
    <property type="match status" value="1"/>
</dbReference>
<feature type="modified residue" description="Phosphohistidine" evidence="14">
    <location>
        <position position="810"/>
    </location>
</feature>
<dbReference type="SMART" id="SM00448">
    <property type="entry name" value="REC"/>
    <property type="match status" value="1"/>
</dbReference>
<evidence type="ECO:0000256" key="7">
    <source>
        <dbReference type="ARBA" id="ARBA00022692"/>
    </source>
</evidence>
<dbReference type="InterPro" id="IPR003594">
    <property type="entry name" value="HATPase_dom"/>
</dbReference>
<evidence type="ECO:0000313" key="20">
    <source>
        <dbReference type="EMBL" id="MBP0049538.1"/>
    </source>
</evidence>
<accession>A0ABS3ZCW1</accession>
<comment type="caution">
    <text evidence="20">The sequence shown here is derived from an EMBL/GenBank/DDBJ whole genome shotgun (WGS) entry which is preliminary data.</text>
</comment>
<dbReference type="CDD" id="cd16922">
    <property type="entry name" value="HATPase_EvgS-ArcB-TorS-like"/>
    <property type="match status" value="1"/>
</dbReference>
<feature type="domain" description="Response regulatory" evidence="18">
    <location>
        <begin position="620"/>
        <end position="738"/>
    </location>
</feature>
<evidence type="ECO:0000259" key="17">
    <source>
        <dbReference type="PROSITE" id="PS50109"/>
    </source>
</evidence>
<dbReference type="CDD" id="cd17546">
    <property type="entry name" value="REC_hyHK_CKI1_RcsC-like"/>
    <property type="match status" value="1"/>
</dbReference>
<dbReference type="InterPro" id="IPR011006">
    <property type="entry name" value="CheY-like_superfamily"/>
</dbReference>
<dbReference type="Pfam" id="PF13185">
    <property type="entry name" value="GAF_2"/>
    <property type="match status" value="1"/>
</dbReference>
<proteinExistence type="predicted"/>
<dbReference type="EMBL" id="JACVEW010000020">
    <property type="protein sequence ID" value="MBP0049538.1"/>
    <property type="molecule type" value="Genomic_DNA"/>
</dbReference>
<dbReference type="InterPro" id="IPR029016">
    <property type="entry name" value="GAF-like_dom_sf"/>
</dbReference>
<dbReference type="InterPro" id="IPR036890">
    <property type="entry name" value="HATPase_C_sf"/>
</dbReference>
<dbReference type="PROSITE" id="PS50894">
    <property type="entry name" value="HPT"/>
    <property type="match status" value="1"/>
</dbReference>